<organism evidence="1 2">
    <name type="scientific">Candidatus Gottesmanbacteria bacterium RBG_16_37_8</name>
    <dbReference type="NCBI Taxonomy" id="1798371"/>
    <lineage>
        <taxon>Bacteria</taxon>
        <taxon>Candidatus Gottesmaniibacteriota</taxon>
    </lineage>
</organism>
<evidence type="ECO:0000313" key="2">
    <source>
        <dbReference type="Proteomes" id="UP000176665"/>
    </source>
</evidence>
<evidence type="ECO:0000313" key="1">
    <source>
        <dbReference type="EMBL" id="OGG02456.1"/>
    </source>
</evidence>
<dbReference type="Proteomes" id="UP000176665">
    <property type="component" value="Unassembled WGS sequence"/>
</dbReference>
<protein>
    <submittedName>
        <fullName evidence="1">Uncharacterized protein</fullName>
    </submittedName>
</protein>
<reference evidence="1 2" key="1">
    <citation type="journal article" date="2016" name="Nat. Commun.">
        <title>Thousands of microbial genomes shed light on interconnected biogeochemical processes in an aquifer system.</title>
        <authorList>
            <person name="Anantharaman K."/>
            <person name="Brown C.T."/>
            <person name="Hug L.A."/>
            <person name="Sharon I."/>
            <person name="Castelle C.J."/>
            <person name="Probst A.J."/>
            <person name="Thomas B.C."/>
            <person name="Singh A."/>
            <person name="Wilkins M.J."/>
            <person name="Karaoz U."/>
            <person name="Brodie E.L."/>
            <person name="Williams K.H."/>
            <person name="Hubbard S.S."/>
            <person name="Banfield J.F."/>
        </authorList>
    </citation>
    <scope>NUCLEOTIDE SEQUENCE [LARGE SCALE GENOMIC DNA]</scope>
</reference>
<comment type="caution">
    <text evidence="1">The sequence shown here is derived from an EMBL/GenBank/DDBJ whole genome shotgun (WGS) entry which is preliminary data.</text>
</comment>
<dbReference type="AlphaFoldDB" id="A0A1F5YQP5"/>
<dbReference type="EMBL" id="MFJA01000063">
    <property type="protein sequence ID" value="OGG02456.1"/>
    <property type="molecule type" value="Genomic_DNA"/>
</dbReference>
<accession>A0A1F5YQP5</accession>
<sequence>MDKLSQSLDVQIKALEGKLIEQFKISMVSTEKSYTDYLNILQQNLKQQEMQNQRLFQEKTNHMIENTQQIMSAFIMDINTKVKRQIDEELKVVRNELEMYKKHRLEVINKNIIDILEKTLEETLVKKLSLSEHSEIIFQALEQAKNEHNLT</sequence>
<gene>
    <name evidence="1" type="ORF">A2W14_06125</name>
</gene>
<name>A0A1F5YQP5_9BACT</name>
<proteinExistence type="predicted"/>